<gene>
    <name evidence="2" type="ORF">J07HQW2_00288</name>
</gene>
<evidence type="ECO:0000313" key="3">
    <source>
        <dbReference type="Proteomes" id="UP000030710"/>
    </source>
</evidence>
<dbReference type="EMBL" id="KE356561">
    <property type="protein sequence ID" value="ERG93854.1"/>
    <property type="molecule type" value="Genomic_DNA"/>
</dbReference>
<feature type="compositionally biased region" description="Polar residues" evidence="1">
    <location>
        <begin position="138"/>
        <end position="148"/>
    </location>
</feature>
<protein>
    <submittedName>
        <fullName evidence="2">Uncharacterized protein</fullName>
    </submittedName>
</protein>
<feature type="compositionally biased region" description="Polar residues" evidence="1">
    <location>
        <begin position="118"/>
        <end position="130"/>
    </location>
</feature>
<feature type="region of interest" description="Disordered" evidence="1">
    <location>
        <begin position="110"/>
        <end position="148"/>
    </location>
</feature>
<dbReference type="HOGENOM" id="CLU_1044305_0_0_2"/>
<dbReference type="AlphaFoldDB" id="U1MU88"/>
<dbReference type="Proteomes" id="UP000030710">
    <property type="component" value="Unassembled WGS sequence"/>
</dbReference>
<evidence type="ECO:0000256" key="1">
    <source>
        <dbReference type="SAM" id="MobiDB-lite"/>
    </source>
</evidence>
<proteinExistence type="predicted"/>
<dbReference type="eggNOG" id="arCOG09239">
    <property type="taxonomic scope" value="Archaea"/>
</dbReference>
<reference evidence="2 3" key="1">
    <citation type="journal article" date="2013" name="PLoS ONE">
        <title>Assembly-driven community genomics of a hypersaline microbial ecosystem.</title>
        <authorList>
            <person name="Podell S."/>
            <person name="Ugalde J.A."/>
            <person name="Narasingarao P."/>
            <person name="Banfield J.F."/>
            <person name="Heidelberg K.B."/>
            <person name="Allen E.E."/>
        </authorList>
    </citation>
    <scope>NUCLEOTIDE SEQUENCE [LARGE SCALE GENOMIC DNA]</scope>
    <source>
        <strain evidence="3">J07HQW2</strain>
    </source>
</reference>
<organism evidence="2 3">
    <name type="scientific">Haloquadratum walsbyi J07HQW2</name>
    <dbReference type="NCBI Taxonomy" id="1238425"/>
    <lineage>
        <taxon>Archaea</taxon>
        <taxon>Methanobacteriati</taxon>
        <taxon>Methanobacteriota</taxon>
        <taxon>Stenosarchaea group</taxon>
        <taxon>Halobacteria</taxon>
        <taxon>Halobacteriales</taxon>
        <taxon>Haloferacaceae</taxon>
        <taxon>Haloquadratum</taxon>
    </lineage>
</organism>
<accession>U1MU88</accession>
<name>U1MU88_9EURY</name>
<dbReference type="RefSeq" id="WP_021053348.1">
    <property type="nucleotide sequence ID" value="NZ_KE356561.1"/>
</dbReference>
<sequence length="266" mass="29093">MNKQDPRCFNSTDVSCIDKLTLCIEELADCLETTDTDQETVDTLRQVGKSAVEGIEQSLTNKQAEIDEIREQVATQAKSNAEDRKKITQLEDSLAKHIESDAKVRKRLTKVENKVETDTTNSSGEQSSQSEDNDEDATTPSSSKATSLEQVCALPENVAVENLTSNQKRARSIARRIKDYGKSVPAGIAITSTRIRDVLTAQEDKRVHRQTVQRVADFLKQFGDGGVDIKETRGGKTAVVFDDGLADDVTSVVTANEETAVTIGVT</sequence>
<evidence type="ECO:0000313" key="2">
    <source>
        <dbReference type="EMBL" id="ERG93854.1"/>
    </source>
</evidence>